<comment type="caution">
    <text evidence="2">The sequence shown here is derived from an EMBL/GenBank/DDBJ whole genome shotgun (WGS) entry which is preliminary data.</text>
</comment>
<feature type="region of interest" description="Disordered" evidence="1">
    <location>
        <begin position="42"/>
        <end position="95"/>
    </location>
</feature>
<feature type="compositionally biased region" description="Basic residues" evidence="1">
    <location>
        <begin position="85"/>
        <end position="95"/>
    </location>
</feature>
<evidence type="ECO:0000313" key="3">
    <source>
        <dbReference type="Proteomes" id="UP000499080"/>
    </source>
</evidence>
<dbReference type="Proteomes" id="UP000499080">
    <property type="component" value="Unassembled WGS sequence"/>
</dbReference>
<keyword evidence="3" id="KW-1185">Reference proteome</keyword>
<organism evidence="2 3">
    <name type="scientific">Araneus ventricosus</name>
    <name type="common">Orbweaver spider</name>
    <name type="synonym">Epeira ventricosa</name>
    <dbReference type="NCBI Taxonomy" id="182803"/>
    <lineage>
        <taxon>Eukaryota</taxon>
        <taxon>Metazoa</taxon>
        <taxon>Ecdysozoa</taxon>
        <taxon>Arthropoda</taxon>
        <taxon>Chelicerata</taxon>
        <taxon>Arachnida</taxon>
        <taxon>Araneae</taxon>
        <taxon>Araneomorphae</taxon>
        <taxon>Entelegynae</taxon>
        <taxon>Araneoidea</taxon>
        <taxon>Araneidae</taxon>
        <taxon>Araneus</taxon>
    </lineage>
</organism>
<protein>
    <submittedName>
        <fullName evidence="2">Uncharacterized protein</fullName>
    </submittedName>
</protein>
<name>A0A4Y2BGP7_ARAVE</name>
<gene>
    <name evidence="2" type="ORF">AVEN_28016_1</name>
</gene>
<proteinExistence type="predicted"/>
<sequence>MEEVRLVLENDSSTATSLIEDFPQTTASQDILENISPLLSCSNKDRKTKKSVQVKTSKSITPRSSKEALKMKTKTELKSEEEKRMRRRDSLHHRY</sequence>
<accession>A0A4Y2BGP7</accession>
<dbReference type="AlphaFoldDB" id="A0A4Y2BGP7"/>
<evidence type="ECO:0000256" key="1">
    <source>
        <dbReference type="SAM" id="MobiDB-lite"/>
    </source>
</evidence>
<dbReference type="EMBL" id="BGPR01000075">
    <property type="protein sequence ID" value="GBL90917.1"/>
    <property type="molecule type" value="Genomic_DNA"/>
</dbReference>
<reference evidence="2 3" key="1">
    <citation type="journal article" date="2019" name="Sci. Rep.">
        <title>Orb-weaving spider Araneus ventricosus genome elucidates the spidroin gene catalogue.</title>
        <authorList>
            <person name="Kono N."/>
            <person name="Nakamura H."/>
            <person name="Ohtoshi R."/>
            <person name="Moran D.A.P."/>
            <person name="Shinohara A."/>
            <person name="Yoshida Y."/>
            <person name="Fujiwara M."/>
            <person name="Mori M."/>
            <person name="Tomita M."/>
            <person name="Arakawa K."/>
        </authorList>
    </citation>
    <scope>NUCLEOTIDE SEQUENCE [LARGE SCALE GENOMIC DNA]</scope>
</reference>
<evidence type="ECO:0000313" key="2">
    <source>
        <dbReference type="EMBL" id="GBL90917.1"/>
    </source>
</evidence>
<feature type="compositionally biased region" description="Basic and acidic residues" evidence="1">
    <location>
        <begin position="64"/>
        <end position="84"/>
    </location>
</feature>